<keyword evidence="1" id="KW-0732">Signal</keyword>
<dbReference type="RefSeq" id="WP_345356850.1">
    <property type="nucleotide sequence ID" value="NZ_BAABII010000003.1"/>
</dbReference>
<evidence type="ECO:0000313" key="3">
    <source>
        <dbReference type="Proteomes" id="UP001564626"/>
    </source>
</evidence>
<keyword evidence="3" id="KW-1185">Reference proteome</keyword>
<evidence type="ECO:0000313" key="2">
    <source>
        <dbReference type="EMBL" id="MEY8042363.1"/>
    </source>
</evidence>
<gene>
    <name evidence="2" type="ORF">AB8O55_23385</name>
</gene>
<name>A0ABV4CPE0_9PSEU</name>
<protein>
    <submittedName>
        <fullName evidence="2">DUF2993 domain-containing protein</fullName>
    </submittedName>
</protein>
<evidence type="ECO:0000256" key="1">
    <source>
        <dbReference type="SAM" id="SignalP"/>
    </source>
</evidence>
<feature type="chain" id="PRO_5046593703" evidence="1">
    <location>
        <begin position="18"/>
        <end position="262"/>
    </location>
</feature>
<accession>A0ABV4CPE0</accession>
<reference evidence="2 3" key="1">
    <citation type="submission" date="2024-08" db="EMBL/GenBank/DDBJ databases">
        <title>Genome mining of Saccharopolyspora cebuensis PGLac3 from Nigerian medicinal plant.</title>
        <authorList>
            <person name="Ezeobiora C.E."/>
            <person name="Igbokwe N.H."/>
            <person name="Amin D.H."/>
            <person name="Mendie U.E."/>
        </authorList>
    </citation>
    <scope>NUCLEOTIDE SEQUENCE [LARGE SCALE GENOMIC DNA]</scope>
    <source>
        <strain evidence="2 3">PGLac3</strain>
    </source>
</reference>
<feature type="signal peptide" evidence="1">
    <location>
        <begin position="1"/>
        <end position="17"/>
    </location>
</feature>
<comment type="caution">
    <text evidence="2">The sequence shown here is derived from an EMBL/GenBank/DDBJ whole genome shotgun (WGS) entry which is preliminary data.</text>
</comment>
<dbReference type="InterPro" id="IPR021373">
    <property type="entry name" value="DUF2993"/>
</dbReference>
<dbReference type="Proteomes" id="UP001564626">
    <property type="component" value="Unassembled WGS sequence"/>
</dbReference>
<organism evidence="2 3">
    <name type="scientific">Saccharopolyspora cebuensis</name>
    <dbReference type="NCBI Taxonomy" id="418759"/>
    <lineage>
        <taxon>Bacteria</taxon>
        <taxon>Bacillati</taxon>
        <taxon>Actinomycetota</taxon>
        <taxon>Actinomycetes</taxon>
        <taxon>Pseudonocardiales</taxon>
        <taxon>Pseudonocardiaceae</taxon>
        <taxon>Saccharopolyspora</taxon>
    </lineage>
</organism>
<proteinExistence type="predicted"/>
<sequence length="262" mass="27632">MKKLAITVVILFGLLVAADFGAAAVAEHQVAKQVRSQLALPRDPDVRINGFPFLTQVAAGDYRDVELSAEAVPVGEFRELGIEANLHHARLAPSDLFSGNVRELTVDELTGRVKVTAADVGRYIGIPDLRIAPAPKDALAGTDGDEQVARTEDGTQTAVQLNGTVPIAGTENQVQIIALLSLVGGKLEIEPKKLELDNSSIGPIDLPSVFEESVLRQFTFSLDPGMLPFQVTPTGVRAEHGALVIEGSVRDVTIGAGGVTTG</sequence>
<dbReference type="EMBL" id="JBGEHV010000055">
    <property type="protein sequence ID" value="MEY8042363.1"/>
    <property type="molecule type" value="Genomic_DNA"/>
</dbReference>
<dbReference type="Pfam" id="PF11209">
    <property type="entry name" value="LmeA"/>
    <property type="match status" value="1"/>
</dbReference>